<keyword evidence="3" id="KW-0812">Transmembrane</keyword>
<dbReference type="GO" id="GO:0017038">
    <property type="term" value="P:protein import"/>
    <property type="evidence" value="ECO:0007669"/>
    <property type="project" value="InterPro"/>
</dbReference>
<evidence type="ECO:0000256" key="1">
    <source>
        <dbReference type="ARBA" id="ARBA00022490"/>
    </source>
</evidence>
<dbReference type="Pfam" id="PF07517">
    <property type="entry name" value="SecA_DEAD"/>
    <property type="match status" value="2"/>
</dbReference>
<keyword evidence="3" id="KW-1133">Transmembrane helix</keyword>
<keyword evidence="2" id="KW-0175">Coiled coil</keyword>
<dbReference type="Proteomes" id="UP000683925">
    <property type="component" value="Unassembled WGS sequence"/>
</dbReference>
<feature type="transmembrane region" description="Helical" evidence="3">
    <location>
        <begin position="3538"/>
        <end position="3556"/>
    </location>
</feature>
<evidence type="ECO:0000313" key="7">
    <source>
        <dbReference type="Proteomes" id="UP000683925"/>
    </source>
</evidence>
<keyword evidence="3" id="KW-0472">Membrane</keyword>
<dbReference type="InterPro" id="IPR014018">
    <property type="entry name" value="SecA_motor_DEAD"/>
</dbReference>
<evidence type="ECO:0000259" key="4">
    <source>
        <dbReference type="PROSITE" id="PS51194"/>
    </source>
</evidence>
<evidence type="ECO:0008006" key="8">
    <source>
        <dbReference type="Google" id="ProtNLM"/>
    </source>
</evidence>
<dbReference type="InterPro" id="IPR001650">
    <property type="entry name" value="Helicase_C-like"/>
</dbReference>
<proteinExistence type="predicted"/>
<keyword evidence="1" id="KW-0963">Cytoplasm</keyword>
<dbReference type="PANTHER" id="PTHR30612:SF0">
    <property type="entry name" value="CHLOROPLAST PROTEIN-TRANSPORTING ATPASE"/>
    <property type="match status" value="1"/>
</dbReference>
<evidence type="ECO:0000256" key="3">
    <source>
        <dbReference type="SAM" id="Phobius"/>
    </source>
</evidence>
<protein>
    <recommendedName>
        <fullName evidence="8">Protein translocase subunit SecA</fullName>
    </recommendedName>
</protein>
<dbReference type="PROSITE" id="PS51196">
    <property type="entry name" value="SECA_MOTOR_DEAD"/>
    <property type="match status" value="1"/>
</dbReference>
<dbReference type="GO" id="GO:0005524">
    <property type="term" value="F:ATP binding"/>
    <property type="evidence" value="ECO:0007669"/>
    <property type="project" value="InterPro"/>
</dbReference>
<gene>
    <name evidence="6" type="ORF">POCTA_138.1.T0330076</name>
</gene>
<organism evidence="6 7">
    <name type="scientific">Paramecium octaurelia</name>
    <dbReference type="NCBI Taxonomy" id="43137"/>
    <lineage>
        <taxon>Eukaryota</taxon>
        <taxon>Sar</taxon>
        <taxon>Alveolata</taxon>
        <taxon>Ciliophora</taxon>
        <taxon>Intramacronucleata</taxon>
        <taxon>Oligohymenophorea</taxon>
        <taxon>Peniculida</taxon>
        <taxon>Parameciidae</taxon>
        <taxon>Paramecium</taxon>
    </lineage>
</organism>
<dbReference type="OrthoDB" id="308555at2759"/>
<feature type="domain" description="SecA family profile" evidence="5">
    <location>
        <begin position="1833"/>
        <end position="2433"/>
    </location>
</feature>
<dbReference type="OMA" id="KEHHLIT"/>
<dbReference type="SMART" id="SM00957">
    <property type="entry name" value="SecA_DEAD"/>
    <property type="match status" value="1"/>
</dbReference>
<accession>A0A8S1TW09</accession>
<feature type="domain" description="Helicase C-terminal" evidence="4">
    <location>
        <begin position="2277"/>
        <end position="2451"/>
    </location>
</feature>
<dbReference type="GO" id="GO:0006605">
    <property type="term" value="P:protein targeting"/>
    <property type="evidence" value="ECO:0007669"/>
    <property type="project" value="InterPro"/>
</dbReference>
<name>A0A8S1TW09_PAROT</name>
<dbReference type="GO" id="GO:0016020">
    <property type="term" value="C:membrane"/>
    <property type="evidence" value="ECO:0007669"/>
    <property type="project" value="InterPro"/>
</dbReference>
<comment type="caution">
    <text evidence="6">The sequence shown here is derived from an EMBL/GenBank/DDBJ whole genome shotgun (WGS) entry which is preliminary data.</text>
</comment>
<evidence type="ECO:0000259" key="5">
    <source>
        <dbReference type="PROSITE" id="PS51196"/>
    </source>
</evidence>
<dbReference type="EMBL" id="CAJJDP010000033">
    <property type="protein sequence ID" value="CAD8156985.1"/>
    <property type="molecule type" value="Genomic_DNA"/>
</dbReference>
<sequence>MIQKESINTDKISSRNQFCNQENGKRSLSHYKSFDQKKVLSEIQEYYQNKQSLQGILKELLHVSHEMPLPDEYLDHILGQLQLEIKDQIELLTYCQILRLSIQKGAKINIQRLINVFNVVRDNDSLIELVRVFSIMLDRRQQKEEDLNQIFNQILNFNNLNVEIKKSINQLKYTLIPQSNSSNQQQHLFQEQKGCYNQLIATVDCHVDHERVQDSEQEQEKARSIFCDDNQALTSQIQVEEENTQITDIKKLTLFKSTYETVKQIYEYACKNKQIEDVDKDEYLPNKLLDQKYFSQGILGEFICDRMIIETFLIISRKQQLNEKTIQKVFQLCKGIDEVKGLFLKNQSESVYVNSLHRSEFQGENLNDIEKASKKILQIFFNYNEFHSKLSTNHSGLFGNSQLTCFKQKNQQVIDDVMKVMLRYFQEIRVSALQIIYNLINYKKHGLSHEQIQFIVDLQEKNEENVSFREEALKIYLSTIDEKQSNDALKVCINKLEKNHFEGIEYILNQSLCKVRANQLSGANIKMIINKIATDQLPITIVIRQKLTQIVQNFLSHLKLNIEEEDFEKLFNLLLKTTEKENEKQLQFNLLQSIIYFLRCNPTRQEVKYKDLMKQLDKFEEQLQNLIILSLGTILRMNQNQPPIEIEISDFLSNKLLLSYKINPQGIKEDNDSKYKSISYIVAEIIYYQVLKSKIQLSENTISNLIKIINNQDKELQLLSVKILNKLEKISKENCDNLIPQLFSILKDDYKRQEQLIYQSLYTKVILIIQSKGSIDLKYIELLAQICSLDYFVENAVYKQIQNNILTILKNVLKIKEKIPIQFMKMFENILINELQSQQDVIEILKELTKYQIIPNNVVAALEIQLNKLEIPKDFFQILEQVIRNGQKVGDSTLQKYIDQISNSEKDSDVCFDILEIAETNHTLSEHIFTSIQLERAGKAIKNKQDDYTDAIEYIYQKVQVGYKLSKNIFEIIANTLDEAKDKLIKILECASSNEQIIPNIVVKKLQEILNKQDIDKNVMRIFMNMLKNKQELSGDLILKLEEMLDCQTISELIVQFFAIPSQNCKLFSSQLIEKLCKHIQNTNDLNLELCLLQAINTKINANNSFHQDITHIYRVNEVLISKLQVSKQTLLPLCLQITNYIQFHTNILDPKIQEILTTLLYEKQIQYEIKKEISKILKLCKLDAQTSQFIKQFNFTQDSIDKNSDDVNQQIELLPETLDQIILIFQDYKNQEQQQKAISLLNQCKNKDQIPFELIQIIVICITQEDLKPYCFKLLNQIVESNKSIPSAILKFLIDHYADDLECASFQSIENEILTQNLSIIKQLDAKKQAQNSECSINLLNSINQSLKTGFFLLSKQRTQIICTLFATTDINLKLLYIYSKILSKLVINQLNFDENIILEIEKLIQRNDIKLTTKLIQAYTKIIEEKKYKDLQNCIDSLLKRNLEKKYMLALHECVSYACQFGNQLKKTWLPILEHNLIQQPIISNLSFKGLRAAAIDKKLNSDFFKKYCDIIIEVLKIVKNEIKEDYDLFETINYLSQYDLAKIFESSEDNWHRELLEGGFEIKNKGCETKKIKEIIQDDEIISTYYIQFLKTITQFEGLSQTQFNDLIIFVKTIGLQETNQLLKKNILYDYKKYQIKVPWLKVVQGWLRKLMVSKITNTTQFNPYIENLISLICNEKQELQIREIDDLYKFQSLLTFIIQNKCIIENSQNQYTIEELQQQFEIEVLILRFPQHKTDKQLKNIIKQLLMKGWTFQKQREILNMPQLAQLCSQGDKHLVKFFKTLYYYQVSPNADLSKIFDKQYEIWSQEVQKLILGGIEGNPGEKSIQKLVNELVELNCSNLKNDKQFYIEKINQIQTLCEEKKRQTEQEIGEWVTMAKNQESENFKDINFIVELLAVIKYAIHKIKGVELNCTQIMTALIILQQGKDEGILCQVRTGEGKSIIISIIAIFYGLQGKKINIHTSSPILAERDSKSMKSLYEFFGLNCAENGDKTKHHHSQLNTMGDRKLEIAIVDEVDSMLIDESSKFARLSSTVAGIEHFQPIYILIWQRIKQLEEQIANLKSTFYYENGKIVQQKESKNQFPLDSQSIDNFEQLKQMIGLKTTQDFDEFIAEHLKNYINGILEKEDFIILPNYFKQYFDLQFPNWICSALQAIKLEENVHYVISDGEIKPVDFKNTGIIQNSSFWGNGLHQFLQIKHNLKITPESFLTNFLSNVGYFKKYEQRIFGLTGTLGSQKTKEILQQVYGLTSVIIPQNNPKLFIELPFVVVDDDKKWLKKIIALAKRECLNKRGVLIICETILDARKIHKQLLSENYSSNKIKLYDMNNKCLENEIDVIKPEQIFVATNLAGRGTDINSTNIQKYGGLHVILTFMPTNQRVEEQAFGRTARQGNKGTGQMILNKQHLRHLICNEEDYSQLKIKREEAEAKILQKYVDQNLEEIKLKEKLFENFCNILSVQKKNNTSLGKLALHYKILSIEEKWAIFLLQNKDMRDDVAEKFDKFQNEIEKLCEKQEIICNPYYKIDIQHNQIKKNKLQAKLDALNEIIKVEGKSFASVYQEIAFLYLYQKNQDKNKALKYFQKAVELLSKEYALWQSLFVSLSKYLKNFQGSDLQKQIQQKLQIIGICANSIEENKKVIQKSQRLIDIVVQQEFKQEKIQTKTINIGYENQIAIKLCLNQQDTMYNLIFNDLSYYQDYINQDSVIKTIEQIYENSKPIDKEITIQINEIMSSKFNFFFYQKALKQGCFFDKKKASKKLENNERDTITISSILLKSSQNKFESLTIQEAKERVKKVNETYFDMIIINNKLQQWQTELLKNIQVDIEFINLDKQNIEQDLQIIKPESIDLVITSDIEDIKKILDLEFVQRVKHLKKELHISYTKERAKNHIFKSSENKCTQTISISIITEEQFKEVLGKCKEEARFNLQLNQIQGICWMKEDLFINLRFRVKDHKWIKYLIRKLRQIQLEFQLIFNNLDYNQAKQYIQKADIQQQDVKVVNRKKLKEFLNSQNQSDQQEFQNFEARGFKDIITLNEIKFFPFYNMLILGTIAFSQLIVGGVLVSTGLGSILGKMIIQEGISDVISLITSCYRREFSWSDYCYQKSACLLCTVLTFGLNAIKNTSKAKELIQSFGKCGSINLSFMIKQTWKLSFESFVIKGSNLILTKIISMKLQDSQAQLQRYLFNFIQEKFSQKDTIKLLRKFEVLSQIKNENFNENILKFSAELITRIGLMNQVICLLQNLIINSTIPANLGFESWILYSISKLLQVATLVLTQNELINYLHSKFKKLLISYANQEYNLQIVYKQWCSNKNITQDTEIKTITQVNEFLGTQADTQDEIEQNTFYKLNEQLRSDLIQNKTSQQLLDFFSDLTERETTLEDESYLQIITDLAQQLTIQISHLVEQQILLPWISSATFQFSEILISNFSNHDIKEDKLEVMQHNQNDQKKKEENEAIITQQTLNQNLEKEQLNDSKNHTLMRAADNQDRIKGNDQNLNHFEKGYMNTQQKIFENYIFQILQKEQIQNYQNEDEDPFYKKTWFISTATVVGSLPLLIYVAKTFYKSNKNHEFLSN</sequence>
<reference evidence="6" key="1">
    <citation type="submission" date="2021-01" db="EMBL/GenBank/DDBJ databases">
        <authorList>
            <consortium name="Genoscope - CEA"/>
            <person name="William W."/>
        </authorList>
    </citation>
    <scope>NUCLEOTIDE SEQUENCE</scope>
</reference>
<evidence type="ECO:0000313" key="6">
    <source>
        <dbReference type="EMBL" id="CAD8156985.1"/>
    </source>
</evidence>
<dbReference type="PANTHER" id="PTHR30612">
    <property type="entry name" value="SECA INNER MEMBRANE COMPONENT OF SEC PROTEIN SECRETION SYSTEM"/>
    <property type="match status" value="1"/>
</dbReference>
<keyword evidence="7" id="KW-1185">Reference proteome</keyword>
<dbReference type="InterPro" id="IPR011115">
    <property type="entry name" value="SecA_DEAD"/>
</dbReference>
<evidence type="ECO:0000256" key="2">
    <source>
        <dbReference type="SAM" id="Coils"/>
    </source>
</evidence>
<feature type="coiled-coil region" evidence="2">
    <location>
        <begin position="2494"/>
        <end position="2547"/>
    </location>
</feature>
<dbReference type="GO" id="GO:0006886">
    <property type="term" value="P:intracellular protein transport"/>
    <property type="evidence" value="ECO:0007669"/>
    <property type="project" value="InterPro"/>
</dbReference>
<dbReference type="InterPro" id="IPR000185">
    <property type="entry name" value="SecA"/>
</dbReference>
<dbReference type="PROSITE" id="PS51194">
    <property type="entry name" value="HELICASE_CTER"/>
    <property type="match status" value="1"/>
</dbReference>